<reference evidence="4 5" key="1">
    <citation type="submission" date="2019-03" db="EMBL/GenBank/DDBJ databases">
        <title>Draft genome sequences of two Veillonella tobetsuensis clinical isolates from intraoperative bronchial fluids of elderly patients with pulmonary carcinoma.</title>
        <authorList>
            <person name="Akiyama T."/>
        </authorList>
    </citation>
    <scope>NUCLEOTIDE SEQUENCE [LARGE SCALE GENOMIC DNA]</scope>
    <source>
        <strain evidence="2 4">PAGU 1578</strain>
        <strain evidence="3 5">PAGU 1579</strain>
    </source>
</reference>
<name>A0A480B656_9FIRM</name>
<protein>
    <submittedName>
        <fullName evidence="3">Uncharacterized protein</fullName>
    </submittedName>
</protein>
<evidence type="ECO:0000313" key="4">
    <source>
        <dbReference type="Proteomes" id="UP000300381"/>
    </source>
</evidence>
<comment type="caution">
    <text evidence="3">The sequence shown here is derived from an EMBL/GenBank/DDBJ whole genome shotgun (WGS) entry which is preliminary data.</text>
</comment>
<evidence type="ECO:0000313" key="3">
    <source>
        <dbReference type="EMBL" id="GCL68934.1"/>
    </source>
</evidence>
<keyword evidence="1" id="KW-1133">Transmembrane helix</keyword>
<feature type="transmembrane region" description="Helical" evidence="1">
    <location>
        <begin position="7"/>
        <end position="27"/>
    </location>
</feature>
<proteinExistence type="predicted"/>
<organism evidence="3 5">
    <name type="scientific">Veillonella tobetsuensis</name>
    <dbReference type="NCBI Taxonomy" id="1110546"/>
    <lineage>
        <taxon>Bacteria</taxon>
        <taxon>Bacillati</taxon>
        <taxon>Bacillota</taxon>
        <taxon>Negativicutes</taxon>
        <taxon>Veillonellales</taxon>
        <taxon>Veillonellaceae</taxon>
        <taxon>Veillonella</taxon>
    </lineage>
</organism>
<gene>
    <name evidence="2" type="ORF">PAGU1578_06390</name>
    <name evidence="3" type="ORF">PAGU1579_07030</name>
</gene>
<keyword evidence="1" id="KW-0812">Transmembrane</keyword>
<keyword evidence="5" id="KW-1185">Reference proteome</keyword>
<dbReference type="EMBL" id="BJCR01000019">
    <property type="protein sequence ID" value="GCL68934.1"/>
    <property type="molecule type" value="Genomic_DNA"/>
</dbReference>
<keyword evidence="1" id="KW-0472">Membrane</keyword>
<evidence type="ECO:0000313" key="2">
    <source>
        <dbReference type="EMBL" id="GCL67018.1"/>
    </source>
</evidence>
<evidence type="ECO:0000313" key="5">
    <source>
        <dbReference type="Proteomes" id="UP000303581"/>
    </source>
</evidence>
<dbReference type="Proteomes" id="UP000300381">
    <property type="component" value="Unassembled WGS sequence"/>
</dbReference>
<dbReference type="Proteomes" id="UP000303581">
    <property type="component" value="Unassembled WGS sequence"/>
</dbReference>
<dbReference type="RefSeq" id="WP_071824883.1">
    <property type="nucleotide sequence ID" value="NZ_BBXI01000009.1"/>
</dbReference>
<accession>A0A480B656</accession>
<dbReference type="EMBL" id="BJCQ01000013">
    <property type="protein sequence ID" value="GCL67018.1"/>
    <property type="molecule type" value="Genomic_DNA"/>
</dbReference>
<sequence length="64" mass="7097">MLDKRLLGLIIIVGLVAGLIGSFYTHLLHYIQHFMYAYSTSDGLSLAMGAALITQQIVKARFQL</sequence>
<dbReference type="AlphaFoldDB" id="A0A480B656"/>
<evidence type="ECO:0000256" key="1">
    <source>
        <dbReference type="SAM" id="Phobius"/>
    </source>
</evidence>